<keyword evidence="8 10" id="KW-0472">Membrane</keyword>
<accession>H6SNE6</accession>
<keyword evidence="6 10" id="KW-0812">Transmembrane</keyword>
<dbReference type="KEGG" id="rpm:RSPPHO_02651"/>
<evidence type="ECO:0000256" key="10">
    <source>
        <dbReference type="SAM" id="Phobius"/>
    </source>
</evidence>
<dbReference type="GO" id="GO:0005886">
    <property type="term" value="C:plasma membrane"/>
    <property type="evidence" value="ECO:0007669"/>
    <property type="project" value="UniProtKB-SubCell"/>
</dbReference>
<dbReference type="NCBIfam" id="TIGR00229">
    <property type="entry name" value="sensory_box"/>
    <property type="match status" value="1"/>
</dbReference>
<feature type="transmembrane region" description="Helical" evidence="10">
    <location>
        <begin position="345"/>
        <end position="371"/>
    </location>
</feature>
<evidence type="ECO:0000256" key="3">
    <source>
        <dbReference type="ARBA" id="ARBA00022481"/>
    </source>
</evidence>
<dbReference type="OrthoDB" id="266313at2"/>
<dbReference type="HOGENOM" id="CLU_683111_0_0_5"/>
<feature type="domain" description="PAS" evidence="11">
    <location>
        <begin position="25"/>
        <end position="60"/>
    </location>
</feature>
<dbReference type="InterPro" id="IPR000014">
    <property type="entry name" value="PAS"/>
</dbReference>
<dbReference type="Gene3D" id="6.10.340.10">
    <property type="match status" value="1"/>
</dbReference>
<keyword evidence="4" id="KW-0145">Chemotaxis</keyword>
<dbReference type="FunFam" id="3.30.450.20:FF:000046">
    <property type="entry name" value="Aerotaxis sensor receptor"/>
    <property type="match status" value="1"/>
</dbReference>
<dbReference type="InterPro" id="IPR035965">
    <property type="entry name" value="PAS-like_dom_sf"/>
</dbReference>
<name>H6SNE6_PARPM</name>
<evidence type="ECO:0000256" key="6">
    <source>
        <dbReference type="ARBA" id="ARBA00022692"/>
    </source>
</evidence>
<evidence type="ECO:0000313" key="12">
    <source>
        <dbReference type="EMBL" id="CCG09277.1"/>
    </source>
</evidence>
<dbReference type="Pfam" id="PF02203">
    <property type="entry name" value="TarH"/>
    <property type="match status" value="1"/>
</dbReference>
<dbReference type="InterPro" id="IPR003122">
    <property type="entry name" value="Tar_rcpt_lig-bd"/>
</dbReference>
<keyword evidence="3" id="KW-0488">Methylation</keyword>
<dbReference type="RefSeq" id="WP_014415907.1">
    <property type="nucleotide sequence ID" value="NC_017059.1"/>
</dbReference>
<dbReference type="PATRIC" id="fig|1150469.3.peg.3015"/>
<dbReference type="Gene3D" id="3.30.450.20">
    <property type="entry name" value="PAS domain"/>
    <property type="match status" value="1"/>
</dbReference>
<evidence type="ECO:0000259" key="11">
    <source>
        <dbReference type="PROSITE" id="PS50112"/>
    </source>
</evidence>
<keyword evidence="5" id="KW-0997">Cell inner membrane</keyword>
<dbReference type="InterPro" id="IPR013655">
    <property type="entry name" value="PAS_fold_3"/>
</dbReference>
<dbReference type="GO" id="GO:0006935">
    <property type="term" value="P:chemotaxis"/>
    <property type="evidence" value="ECO:0007669"/>
    <property type="project" value="UniProtKB-KW"/>
</dbReference>
<evidence type="ECO:0000256" key="9">
    <source>
        <dbReference type="ARBA" id="ARBA00023224"/>
    </source>
</evidence>
<reference evidence="12 13" key="1">
    <citation type="submission" date="2012-02" db="EMBL/GenBank/DDBJ databases">
        <title>Shotgun genome sequence of Phaeospirillum photometricum DSM 122.</title>
        <authorList>
            <person name="Duquesne K."/>
            <person name="Sturgis J."/>
        </authorList>
    </citation>
    <scope>NUCLEOTIDE SEQUENCE [LARGE SCALE GENOMIC DNA]</scope>
    <source>
        <strain evidence="13">DSM122</strain>
    </source>
</reference>
<dbReference type="Proteomes" id="UP000033220">
    <property type="component" value="Chromosome DSM 122"/>
</dbReference>
<dbReference type="STRING" id="1150469.RSPPHO_02651"/>
<gene>
    <name evidence="12" type="ORF">RSPPHO_02651</name>
</gene>
<organism evidence="12 13">
    <name type="scientific">Pararhodospirillum photometricum DSM 122</name>
    <dbReference type="NCBI Taxonomy" id="1150469"/>
    <lineage>
        <taxon>Bacteria</taxon>
        <taxon>Pseudomonadati</taxon>
        <taxon>Pseudomonadota</taxon>
        <taxon>Alphaproteobacteria</taxon>
        <taxon>Rhodospirillales</taxon>
        <taxon>Rhodospirillaceae</taxon>
        <taxon>Pararhodospirillum</taxon>
    </lineage>
</organism>
<evidence type="ECO:0000256" key="7">
    <source>
        <dbReference type="ARBA" id="ARBA00022989"/>
    </source>
</evidence>
<dbReference type="GO" id="GO:0007165">
    <property type="term" value="P:signal transduction"/>
    <property type="evidence" value="ECO:0007669"/>
    <property type="project" value="UniProtKB-KW"/>
</dbReference>
<proteinExistence type="predicted"/>
<evidence type="ECO:0000256" key="5">
    <source>
        <dbReference type="ARBA" id="ARBA00022519"/>
    </source>
</evidence>
<keyword evidence="7 10" id="KW-1133">Transmembrane helix</keyword>
<keyword evidence="2" id="KW-1003">Cell membrane</keyword>
<evidence type="ECO:0000313" key="13">
    <source>
        <dbReference type="Proteomes" id="UP000033220"/>
    </source>
</evidence>
<protein>
    <submittedName>
        <fullName evidence="12">Methyl-accepting chemotaxis protein</fullName>
    </submittedName>
</protein>
<sequence>MRDNGPVTNKEIALADDAIIVSGTDVQGRISFANQEFIHISGFTEDELIGSPHNILRHPDMPPEAFADLWRTVKAGRPWEGIVKNRCKNGDHYWVRANVTPTMNKTEVIGYISIRTKPSRDAVRDAEALYAGMRAHRLPHTVLREGEVIQATPWGRLIRALSSVGGRLGLVLALSTGVLIGAAGLGWRGMVVINDELQHVFDDNVGAVIDLATLGTLLTEMERHAGSLEGLKLEGRDPEAGARLVQIQRLLEAIGPRWQDYAQGEHPADEHTLQQVFLDRFTALRDQGVAPLTALTQGGDLKALAGHLERTARPLFGAAQEALQALVVYQHDDAERFRKEARETLVWQAILASVATVLSLAAILAVGLWVWRTVRRPLSNLESHMDAVAAGNLLYQIPPHRRA</sequence>
<dbReference type="SUPFAM" id="SSF55785">
    <property type="entry name" value="PYP-like sensor domain (PAS domain)"/>
    <property type="match status" value="1"/>
</dbReference>
<evidence type="ECO:0000256" key="4">
    <source>
        <dbReference type="ARBA" id="ARBA00022500"/>
    </source>
</evidence>
<keyword evidence="13" id="KW-1185">Reference proteome</keyword>
<dbReference type="EMBL" id="HE663493">
    <property type="protein sequence ID" value="CCG09277.1"/>
    <property type="molecule type" value="Genomic_DNA"/>
</dbReference>
<evidence type="ECO:0000256" key="2">
    <source>
        <dbReference type="ARBA" id="ARBA00022475"/>
    </source>
</evidence>
<dbReference type="eggNOG" id="COG0840">
    <property type="taxonomic scope" value="Bacteria"/>
</dbReference>
<evidence type="ECO:0000256" key="8">
    <source>
        <dbReference type="ARBA" id="ARBA00023136"/>
    </source>
</evidence>
<dbReference type="PROSITE" id="PS50112">
    <property type="entry name" value="PAS"/>
    <property type="match status" value="1"/>
</dbReference>
<evidence type="ECO:0000256" key="1">
    <source>
        <dbReference type="ARBA" id="ARBA00004429"/>
    </source>
</evidence>
<dbReference type="AlphaFoldDB" id="H6SNE6"/>
<dbReference type="SMART" id="SM00091">
    <property type="entry name" value="PAS"/>
    <property type="match status" value="1"/>
</dbReference>
<dbReference type="Pfam" id="PF08447">
    <property type="entry name" value="PAS_3"/>
    <property type="match status" value="1"/>
</dbReference>
<keyword evidence="9" id="KW-0807">Transducer</keyword>
<comment type="subcellular location">
    <subcellularLocation>
        <location evidence="1">Cell inner membrane</location>
        <topology evidence="1">Multi-pass membrane protein</topology>
    </subcellularLocation>
</comment>
<dbReference type="CDD" id="cd00130">
    <property type="entry name" value="PAS"/>
    <property type="match status" value="1"/>
</dbReference>